<organism evidence="6 7">
    <name type="scientific">Pacificispira spongiicola</name>
    <dbReference type="NCBI Taxonomy" id="2729598"/>
    <lineage>
        <taxon>Bacteria</taxon>
        <taxon>Pseudomonadati</taxon>
        <taxon>Pseudomonadota</taxon>
        <taxon>Alphaproteobacteria</taxon>
        <taxon>Rhodospirillales</taxon>
        <taxon>Rhodospirillaceae</taxon>
        <taxon>Pacificispira</taxon>
    </lineage>
</organism>
<feature type="region of interest" description="Disordered" evidence="4">
    <location>
        <begin position="170"/>
        <end position="191"/>
    </location>
</feature>
<feature type="coiled-coil region" evidence="3">
    <location>
        <begin position="194"/>
        <end position="225"/>
    </location>
</feature>
<keyword evidence="1 2" id="KW-0645">Protease</keyword>
<dbReference type="InterPro" id="IPR020568">
    <property type="entry name" value="Ribosomal_Su5_D2-typ_SF"/>
</dbReference>
<dbReference type="Pfam" id="PF13654">
    <property type="entry name" value="AAA_32"/>
    <property type="match status" value="1"/>
</dbReference>
<reference evidence="6 7" key="1">
    <citation type="submission" date="2020-04" db="EMBL/GenBank/DDBJ databases">
        <title>Rhodospirillaceae bacterium KN72 isolated from deep sea.</title>
        <authorList>
            <person name="Zhang D.-C."/>
        </authorList>
    </citation>
    <scope>NUCLEOTIDE SEQUENCE [LARGE SCALE GENOMIC DNA]</scope>
    <source>
        <strain evidence="6 7">KN72</strain>
    </source>
</reference>
<dbReference type="GO" id="GO:0004176">
    <property type="term" value="F:ATP-dependent peptidase activity"/>
    <property type="evidence" value="ECO:0007669"/>
    <property type="project" value="UniProtKB-UniRule"/>
</dbReference>
<dbReference type="InterPro" id="IPR041699">
    <property type="entry name" value="AAA_32"/>
</dbReference>
<keyword evidence="2" id="KW-0378">Hydrolase</keyword>
<keyword evidence="2" id="KW-0720">Serine protease</keyword>
<keyword evidence="3" id="KW-0175">Coiled coil</keyword>
<evidence type="ECO:0000256" key="3">
    <source>
        <dbReference type="SAM" id="Coils"/>
    </source>
</evidence>
<dbReference type="GO" id="GO:0006508">
    <property type="term" value="P:proteolysis"/>
    <property type="evidence" value="ECO:0007669"/>
    <property type="project" value="UniProtKB-KW"/>
</dbReference>
<dbReference type="Pfam" id="PF20437">
    <property type="entry name" value="LonC_helical"/>
    <property type="match status" value="1"/>
</dbReference>
<dbReference type="SUPFAM" id="SSF54211">
    <property type="entry name" value="Ribosomal protein S5 domain 2-like"/>
    <property type="match status" value="1"/>
</dbReference>
<dbReference type="InterPro" id="IPR027065">
    <property type="entry name" value="Lon_Prtase"/>
</dbReference>
<dbReference type="GO" id="GO:0004252">
    <property type="term" value="F:serine-type endopeptidase activity"/>
    <property type="evidence" value="ECO:0007669"/>
    <property type="project" value="UniProtKB-UniRule"/>
</dbReference>
<dbReference type="RefSeq" id="WP_169624023.1">
    <property type="nucleotide sequence ID" value="NZ_JABBNT010000001.1"/>
</dbReference>
<dbReference type="Proteomes" id="UP000539372">
    <property type="component" value="Unassembled WGS sequence"/>
</dbReference>
<dbReference type="InterPro" id="IPR008269">
    <property type="entry name" value="Lon_proteolytic"/>
</dbReference>
<gene>
    <name evidence="6" type="ORF">HH303_04760</name>
</gene>
<dbReference type="EC" id="3.4.21.53" evidence="2"/>
<evidence type="ECO:0000313" key="6">
    <source>
        <dbReference type="EMBL" id="NMM43775.1"/>
    </source>
</evidence>
<comment type="similarity">
    <text evidence="2">Belongs to the peptidase S16 family.</text>
</comment>
<protein>
    <recommendedName>
        <fullName evidence="2">endopeptidase La</fullName>
        <ecNumber evidence="2">3.4.21.53</ecNumber>
    </recommendedName>
</protein>
<keyword evidence="7" id="KW-1185">Reference proteome</keyword>
<dbReference type="InterPro" id="IPR046844">
    <property type="entry name" value="Lon-like_helical"/>
</dbReference>
<evidence type="ECO:0000313" key="7">
    <source>
        <dbReference type="Proteomes" id="UP000539372"/>
    </source>
</evidence>
<name>A0A7Y0HDL6_9PROT</name>
<dbReference type="EMBL" id="JABBNT010000001">
    <property type="protein sequence ID" value="NMM43775.1"/>
    <property type="molecule type" value="Genomic_DNA"/>
</dbReference>
<sequence length="792" mass="85714">MSAREVKAGNVGIPRFKWRSVKKKTVFDLSSHERARDAIRFGLSVKESGFNIFVLGPDRAGRLTETLAFIQESQAHLPPADDWVYLNNFARPHRPKPYRLPPGVGRKLRDAMETFVAQVRAALKQTFESDDYQNRVKAAQQRLVKAAQSKMDEIGKDAAAQGLGIFQGEQGPIVAPSSDKGEPQSLDDVPEADRDRLSDAAEDIVERLNNMNAELAKDRAVLAETVSGISRDAARNTVDLLIEPLSAAFGGYGLNRWFVELQQDLLDRLRAFGPAVDAQGNPNPEEPPEQRYAVNLLVDNGDAKSPPVILESVPSFENLIGRIQYRPSQTHMETDFTLIRAGALHRANGGVLILRAESLVAEPGSWEALVNSLRDGSVRIEEPHRQNSLPIVGAPSPKAVPLDIKIVLVGSPSIYYAAYSQSSDFQGLFKIKADIDAAVPATASDLSIYGSILQARAEKLTGRPVEPGAIGYLLGTAARLYGERSRLTARLELLDDIVAEAHSRAGNGGKLTEADLVAALAERTRRNNRIEVQSQDLIERGTVLISTADSAIGQINALTVRDTGDHAFGTPSRVTARASIGRAGVVNIERQVDMGGPIQQKGVLVLQGYLSGLFANTAPLSFDCSITFEQNYGGVEGDSASMAELIAVLSALANAPLRQDLAITGSVNQHGEAQAVGGVHHKVEGFYRTCQRRGLTGSQGVIVPAANLDNLILEDEVAAAVAKGDFHLYAVKRVEDAVALLTGLKAGKPNKQGRYPEDSLYGRVAARLDAFDRSLSDREVDRMHRALAKDFD</sequence>
<feature type="active site" evidence="2">
    <location>
        <position position="682"/>
    </location>
</feature>
<evidence type="ECO:0000256" key="2">
    <source>
        <dbReference type="PROSITE-ProRule" id="PRU01122"/>
    </source>
</evidence>
<accession>A0A7Y0HDL6</accession>
<dbReference type="InterPro" id="IPR014721">
    <property type="entry name" value="Ribsml_uS5_D2-typ_fold_subgr"/>
</dbReference>
<dbReference type="Pfam" id="PF05362">
    <property type="entry name" value="Lon_C"/>
    <property type="match status" value="1"/>
</dbReference>
<dbReference type="AlphaFoldDB" id="A0A7Y0HDL6"/>
<dbReference type="GO" id="GO:0005524">
    <property type="term" value="F:ATP binding"/>
    <property type="evidence" value="ECO:0007669"/>
    <property type="project" value="InterPro"/>
</dbReference>
<dbReference type="InterPro" id="IPR046843">
    <property type="entry name" value="LonB_AAA-LID"/>
</dbReference>
<dbReference type="Gene3D" id="3.40.50.300">
    <property type="entry name" value="P-loop containing nucleotide triphosphate hydrolases"/>
    <property type="match status" value="2"/>
</dbReference>
<comment type="catalytic activity">
    <reaction evidence="2">
        <text>Hydrolysis of proteins in presence of ATP.</text>
        <dbReference type="EC" id="3.4.21.53"/>
    </reaction>
</comment>
<dbReference type="GO" id="GO:0030163">
    <property type="term" value="P:protein catabolic process"/>
    <property type="evidence" value="ECO:0007669"/>
    <property type="project" value="InterPro"/>
</dbReference>
<dbReference type="Gene3D" id="3.30.230.10">
    <property type="match status" value="1"/>
</dbReference>
<proteinExistence type="inferred from homology"/>
<evidence type="ECO:0000256" key="4">
    <source>
        <dbReference type="SAM" id="MobiDB-lite"/>
    </source>
</evidence>
<evidence type="ECO:0000256" key="1">
    <source>
        <dbReference type="ARBA" id="ARBA00022670"/>
    </source>
</evidence>
<dbReference type="PROSITE" id="PS51786">
    <property type="entry name" value="LON_PROTEOLYTIC"/>
    <property type="match status" value="1"/>
</dbReference>
<comment type="caution">
    <text evidence="6">The sequence shown here is derived from an EMBL/GenBank/DDBJ whole genome shotgun (WGS) entry which is preliminary data.</text>
</comment>
<evidence type="ECO:0000259" key="5">
    <source>
        <dbReference type="PROSITE" id="PS51786"/>
    </source>
</evidence>
<feature type="active site" evidence="2">
    <location>
        <position position="639"/>
    </location>
</feature>
<feature type="domain" description="Lon proteolytic" evidence="5">
    <location>
        <begin position="549"/>
        <end position="744"/>
    </location>
</feature>
<dbReference type="PANTHER" id="PTHR10046">
    <property type="entry name" value="ATP DEPENDENT LON PROTEASE FAMILY MEMBER"/>
    <property type="match status" value="1"/>
</dbReference>
<dbReference type="InterPro" id="IPR027417">
    <property type="entry name" value="P-loop_NTPase"/>
</dbReference>
<dbReference type="Pfam" id="PF20436">
    <property type="entry name" value="LonB_AAA-LID"/>
    <property type="match status" value="1"/>
</dbReference>